<organism evidence="1 2">
    <name type="scientific">Perkinsus olseni</name>
    <name type="common">Perkinsus atlanticus</name>
    <dbReference type="NCBI Taxonomy" id="32597"/>
    <lineage>
        <taxon>Eukaryota</taxon>
        <taxon>Sar</taxon>
        <taxon>Alveolata</taxon>
        <taxon>Perkinsozoa</taxon>
        <taxon>Perkinsea</taxon>
        <taxon>Perkinsida</taxon>
        <taxon>Perkinsidae</taxon>
        <taxon>Perkinsus</taxon>
    </lineage>
</organism>
<dbReference type="OrthoDB" id="6376096at2759"/>
<evidence type="ECO:0000313" key="1">
    <source>
        <dbReference type="EMBL" id="KAF4647591.1"/>
    </source>
</evidence>
<evidence type="ECO:0000313" key="2">
    <source>
        <dbReference type="Proteomes" id="UP000570595"/>
    </source>
</evidence>
<dbReference type="Proteomes" id="UP000570595">
    <property type="component" value="Unassembled WGS sequence"/>
</dbReference>
<gene>
    <name evidence="1" type="ORF">FOZ61_003954</name>
</gene>
<name>A0A7J6KLZ2_PEROL</name>
<comment type="caution">
    <text evidence="1">The sequence shown here is derived from an EMBL/GenBank/DDBJ whole genome shotgun (WGS) entry which is preliminary data.</text>
</comment>
<sequence>MDTTSPAGSSALVAAVRPSPLPPVVITMAGQEADEQVARVREVKPFGFRSVRGFTRKPSSFGLMKS</sequence>
<protein>
    <submittedName>
        <fullName evidence="1">Uncharacterized protein</fullName>
    </submittedName>
</protein>
<proteinExistence type="predicted"/>
<dbReference type="EMBL" id="JABAHT010002283">
    <property type="protein sequence ID" value="KAF4647591.1"/>
    <property type="molecule type" value="Genomic_DNA"/>
</dbReference>
<accession>A0A7J6KLZ2</accession>
<reference evidence="1 2" key="1">
    <citation type="submission" date="2020-04" db="EMBL/GenBank/DDBJ databases">
        <title>Perkinsus olseni comparative genomics.</title>
        <authorList>
            <person name="Bogema D.R."/>
        </authorList>
    </citation>
    <scope>NUCLEOTIDE SEQUENCE [LARGE SCALE GENOMIC DNA]</scope>
    <source>
        <strain evidence="1">ATCC PRA-179</strain>
    </source>
</reference>
<dbReference type="AlphaFoldDB" id="A0A7J6KLZ2"/>